<gene>
    <name evidence="2" type="ORF">BRLA_c005650</name>
</gene>
<keyword evidence="3" id="KW-1185">Reference proteome</keyword>
<reference evidence="2 3" key="1">
    <citation type="journal article" date="2011" name="J. Bacteriol.">
        <title>Genome sequence of Brevibacillus laterosporus LMG 15441, a pathogen of invertebrates.</title>
        <authorList>
            <person name="Djukic M."/>
            <person name="Poehlein A."/>
            <person name="Thurmer A."/>
            <person name="Daniel R."/>
        </authorList>
    </citation>
    <scope>NUCLEOTIDE SEQUENCE [LARGE SCALE GENOMIC DNA]</scope>
    <source>
        <strain evidence="2 3">LMG 15441</strain>
    </source>
</reference>
<feature type="region of interest" description="Disordered" evidence="1">
    <location>
        <begin position="26"/>
        <end position="57"/>
    </location>
</feature>
<feature type="compositionally biased region" description="Basic and acidic residues" evidence="1">
    <location>
        <begin position="41"/>
        <end position="57"/>
    </location>
</feature>
<protein>
    <submittedName>
        <fullName evidence="2">Uncharacterized protein</fullName>
    </submittedName>
</protein>
<organism evidence="2 3">
    <name type="scientific">Brevibacillus laterosporus LMG 15441</name>
    <dbReference type="NCBI Taxonomy" id="1042163"/>
    <lineage>
        <taxon>Bacteria</taxon>
        <taxon>Bacillati</taxon>
        <taxon>Bacillota</taxon>
        <taxon>Bacilli</taxon>
        <taxon>Bacillales</taxon>
        <taxon>Paenibacillaceae</taxon>
        <taxon>Brevibacillus</taxon>
    </lineage>
</organism>
<dbReference type="KEGG" id="blr:BRLA_c005650"/>
<dbReference type="Proteomes" id="UP000005850">
    <property type="component" value="Chromosome"/>
</dbReference>
<evidence type="ECO:0000313" key="2">
    <source>
        <dbReference type="EMBL" id="AIG24923.1"/>
    </source>
</evidence>
<evidence type="ECO:0000256" key="1">
    <source>
        <dbReference type="SAM" id="MobiDB-lite"/>
    </source>
</evidence>
<name>A0A075R149_BRELA</name>
<feature type="compositionally biased region" description="Polar residues" evidence="1">
    <location>
        <begin position="29"/>
        <end position="40"/>
    </location>
</feature>
<dbReference type="HOGENOM" id="CLU_2987657_0_0_9"/>
<evidence type="ECO:0000313" key="3">
    <source>
        <dbReference type="Proteomes" id="UP000005850"/>
    </source>
</evidence>
<proteinExistence type="predicted"/>
<accession>A0A075R149</accession>
<dbReference type="EMBL" id="CP007806">
    <property type="protein sequence ID" value="AIG24923.1"/>
    <property type="molecule type" value="Genomic_DNA"/>
</dbReference>
<dbReference type="AlphaFoldDB" id="A0A075R149"/>
<sequence>MLAWSDSDPIDCLRNKNNNQKYRDFQKSAVKSQNKSQTSHQQEREPLLKKISCDYHP</sequence>